<gene>
    <name evidence="1" type="ORF">GCM10007964_12230</name>
</gene>
<dbReference type="InterPro" id="IPR029063">
    <property type="entry name" value="SAM-dependent_MTases_sf"/>
</dbReference>
<comment type="caution">
    <text evidence="1">The sequence shown here is derived from an EMBL/GenBank/DDBJ whole genome shotgun (WGS) entry which is preliminary data.</text>
</comment>
<evidence type="ECO:0000313" key="1">
    <source>
        <dbReference type="EMBL" id="GGK71013.1"/>
    </source>
</evidence>
<dbReference type="AlphaFoldDB" id="A0A917QVY1"/>
<evidence type="ECO:0000313" key="2">
    <source>
        <dbReference type="Proteomes" id="UP000645217"/>
    </source>
</evidence>
<reference evidence="1" key="2">
    <citation type="submission" date="2020-09" db="EMBL/GenBank/DDBJ databases">
        <authorList>
            <person name="Sun Q."/>
            <person name="Ohkuma M."/>
        </authorList>
    </citation>
    <scope>NUCLEOTIDE SEQUENCE</scope>
    <source>
        <strain evidence="1">JCM 13064</strain>
    </source>
</reference>
<dbReference type="Gene3D" id="3.40.50.150">
    <property type="entry name" value="Vaccinia Virus protein VP39"/>
    <property type="match status" value="1"/>
</dbReference>
<dbReference type="RefSeq" id="WP_189161947.1">
    <property type="nucleotide sequence ID" value="NZ_BMNT01000005.1"/>
</dbReference>
<name>A0A917QVY1_9ACTN</name>
<keyword evidence="2" id="KW-1185">Reference proteome</keyword>
<sequence length="236" mass="25617">MDVTACDRVAATFSVFYRVPRAGAVRLSDGGGPLGFDITVALLLDDLVCRYSCDAIVETGCFLGDTTEYLASRYPELPVFACDIDARYASFTRHRLAGHGNATIECGDSPEMVSAVGSRYERPLFFLDAHWGAGWPLSRELDAIAAGVAVIHDFDIGHERFAYDTYDGVALGPQILAGMRIPPKVYFTPDPDAEWPLPCLQIGRRSGVGLAAIGIDSRPMESHLHLIKRPLEPAAS</sequence>
<proteinExistence type="predicted"/>
<organism evidence="1 2">
    <name type="scientific">Sphaerisporangium melleum</name>
    <dbReference type="NCBI Taxonomy" id="321316"/>
    <lineage>
        <taxon>Bacteria</taxon>
        <taxon>Bacillati</taxon>
        <taxon>Actinomycetota</taxon>
        <taxon>Actinomycetes</taxon>
        <taxon>Streptosporangiales</taxon>
        <taxon>Streptosporangiaceae</taxon>
        <taxon>Sphaerisporangium</taxon>
    </lineage>
</organism>
<dbReference type="EMBL" id="BMNT01000005">
    <property type="protein sequence ID" value="GGK71013.1"/>
    <property type="molecule type" value="Genomic_DNA"/>
</dbReference>
<dbReference type="SUPFAM" id="SSF53335">
    <property type="entry name" value="S-adenosyl-L-methionine-dependent methyltransferases"/>
    <property type="match status" value="1"/>
</dbReference>
<dbReference type="Proteomes" id="UP000645217">
    <property type="component" value="Unassembled WGS sequence"/>
</dbReference>
<accession>A0A917QVY1</accession>
<protein>
    <submittedName>
        <fullName evidence="1">Uncharacterized protein</fullName>
    </submittedName>
</protein>
<reference evidence="1" key="1">
    <citation type="journal article" date="2014" name="Int. J. Syst. Evol. Microbiol.">
        <title>Complete genome sequence of Corynebacterium casei LMG S-19264T (=DSM 44701T), isolated from a smear-ripened cheese.</title>
        <authorList>
            <consortium name="US DOE Joint Genome Institute (JGI-PGF)"/>
            <person name="Walter F."/>
            <person name="Albersmeier A."/>
            <person name="Kalinowski J."/>
            <person name="Ruckert C."/>
        </authorList>
    </citation>
    <scope>NUCLEOTIDE SEQUENCE</scope>
    <source>
        <strain evidence="1">JCM 13064</strain>
    </source>
</reference>